<keyword evidence="1" id="KW-0479">Metal-binding</keyword>
<feature type="non-terminal residue" evidence="3">
    <location>
        <position position="26"/>
    </location>
</feature>
<comment type="caution">
    <text evidence="3">The sequence shown here is derived from an EMBL/GenBank/DDBJ whole genome shotgun (WGS) entry which is preliminary data.</text>
</comment>
<dbReference type="GO" id="GO:0046872">
    <property type="term" value="F:metal ion binding"/>
    <property type="evidence" value="ECO:0007669"/>
    <property type="project" value="UniProtKB-KW"/>
</dbReference>
<dbReference type="EMBL" id="CAJOBE010028398">
    <property type="protein sequence ID" value="CAF4281090.1"/>
    <property type="molecule type" value="Genomic_DNA"/>
</dbReference>
<evidence type="ECO:0000313" key="3">
    <source>
        <dbReference type="EMBL" id="CAF4281090.1"/>
    </source>
</evidence>
<accession>A0A820GQD2</accession>
<dbReference type="AlphaFoldDB" id="A0A820GQD2"/>
<evidence type="ECO:0000313" key="4">
    <source>
        <dbReference type="Proteomes" id="UP000663874"/>
    </source>
</evidence>
<dbReference type="InterPro" id="IPR018957">
    <property type="entry name" value="Znf_C3HC4_RING-type"/>
</dbReference>
<dbReference type="Proteomes" id="UP000663874">
    <property type="component" value="Unassembled WGS sequence"/>
</dbReference>
<dbReference type="Pfam" id="PF00097">
    <property type="entry name" value="zf-C3HC4"/>
    <property type="match status" value="1"/>
</dbReference>
<gene>
    <name evidence="3" type="ORF">FNK824_LOCUS39902</name>
</gene>
<reference evidence="3" key="1">
    <citation type="submission" date="2021-02" db="EMBL/GenBank/DDBJ databases">
        <authorList>
            <person name="Nowell W R."/>
        </authorList>
    </citation>
    <scope>NUCLEOTIDE SEQUENCE</scope>
</reference>
<sequence>MQLPECGHRYCQTCLDILEIEKKVVR</sequence>
<feature type="domain" description="Zinc finger C3HC4 RING-type" evidence="2">
    <location>
        <begin position="4"/>
        <end position="16"/>
    </location>
</feature>
<proteinExistence type="predicted"/>
<dbReference type="SUPFAM" id="SSF57850">
    <property type="entry name" value="RING/U-box"/>
    <property type="match status" value="1"/>
</dbReference>
<protein>
    <recommendedName>
        <fullName evidence="2">Zinc finger C3HC4 RING-type domain-containing protein</fullName>
    </recommendedName>
</protein>
<name>A0A820GQD2_9BILA</name>
<evidence type="ECO:0000259" key="2">
    <source>
        <dbReference type="Pfam" id="PF00097"/>
    </source>
</evidence>
<organism evidence="3 4">
    <name type="scientific">Rotaria sordida</name>
    <dbReference type="NCBI Taxonomy" id="392033"/>
    <lineage>
        <taxon>Eukaryota</taxon>
        <taxon>Metazoa</taxon>
        <taxon>Spiralia</taxon>
        <taxon>Gnathifera</taxon>
        <taxon>Rotifera</taxon>
        <taxon>Eurotatoria</taxon>
        <taxon>Bdelloidea</taxon>
        <taxon>Philodinida</taxon>
        <taxon>Philodinidae</taxon>
        <taxon>Rotaria</taxon>
    </lineage>
</organism>
<evidence type="ECO:0000256" key="1">
    <source>
        <dbReference type="ARBA" id="ARBA00022723"/>
    </source>
</evidence>